<keyword evidence="3 6" id="KW-0732">Signal</keyword>
<evidence type="ECO:0000259" key="7">
    <source>
        <dbReference type="Pfam" id="PF07980"/>
    </source>
</evidence>
<keyword evidence="5" id="KW-0998">Cell outer membrane</keyword>
<dbReference type="PROSITE" id="PS51257">
    <property type="entry name" value="PROKAR_LIPOPROTEIN"/>
    <property type="match status" value="1"/>
</dbReference>
<dbReference type="Proteomes" id="UP000219452">
    <property type="component" value="Unassembled WGS sequence"/>
</dbReference>
<dbReference type="InterPro" id="IPR012944">
    <property type="entry name" value="SusD_RagB_dom"/>
</dbReference>
<dbReference type="InterPro" id="IPR033985">
    <property type="entry name" value="SusD-like_N"/>
</dbReference>
<dbReference type="EMBL" id="OCNH01000004">
    <property type="protein sequence ID" value="SOD95599.1"/>
    <property type="molecule type" value="Genomic_DNA"/>
</dbReference>
<evidence type="ECO:0000256" key="1">
    <source>
        <dbReference type="ARBA" id="ARBA00004442"/>
    </source>
</evidence>
<dbReference type="AlphaFoldDB" id="A0A286GKI5"/>
<evidence type="ECO:0000256" key="3">
    <source>
        <dbReference type="ARBA" id="ARBA00022729"/>
    </source>
</evidence>
<proteinExistence type="inferred from homology"/>
<dbReference type="Pfam" id="PF07980">
    <property type="entry name" value="SusD_RagB"/>
    <property type="match status" value="1"/>
</dbReference>
<evidence type="ECO:0000313" key="10">
    <source>
        <dbReference type="Proteomes" id="UP000219452"/>
    </source>
</evidence>
<dbReference type="SUPFAM" id="SSF48452">
    <property type="entry name" value="TPR-like"/>
    <property type="match status" value="1"/>
</dbReference>
<dbReference type="InterPro" id="IPR011990">
    <property type="entry name" value="TPR-like_helical_dom_sf"/>
</dbReference>
<keyword evidence="4" id="KW-0472">Membrane</keyword>
<feature type="chain" id="PRO_5012131631" evidence="6">
    <location>
        <begin position="24"/>
        <end position="493"/>
    </location>
</feature>
<feature type="domain" description="SusD-like N-terminal" evidence="8">
    <location>
        <begin position="44"/>
        <end position="214"/>
    </location>
</feature>
<evidence type="ECO:0000256" key="6">
    <source>
        <dbReference type="SAM" id="SignalP"/>
    </source>
</evidence>
<feature type="domain" description="RagB/SusD" evidence="7">
    <location>
        <begin position="246"/>
        <end position="493"/>
    </location>
</feature>
<accession>A0A286GKI5</accession>
<gene>
    <name evidence="9" type="ORF">SAMN06269250_4918</name>
</gene>
<evidence type="ECO:0000256" key="5">
    <source>
        <dbReference type="ARBA" id="ARBA00023237"/>
    </source>
</evidence>
<dbReference type="Gene3D" id="1.25.40.390">
    <property type="match status" value="1"/>
</dbReference>
<protein>
    <submittedName>
        <fullName evidence="9">Starch-binding associating with outer membrane</fullName>
    </submittedName>
</protein>
<dbReference type="GO" id="GO:0009279">
    <property type="term" value="C:cell outer membrane"/>
    <property type="evidence" value="ECO:0007669"/>
    <property type="project" value="UniProtKB-SubCell"/>
</dbReference>
<dbReference type="RefSeq" id="WP_097129268.1">
    <property type="nucleotide sequence ID" value="NZ_OCNH01000004.1"/>
</dbReference>
<evidence type="ECO:0000313" key="9">
    <source>
        <dbReference type="EMBL" id="SOD95599.1"/>
    </source>
</evidence>
<comment type="similarity">
    <text evidence="2">Belongs to the SusD family.</text>
</comment>
<name>A0A286GKI5_9BACT</name>
<keyword evidence="10" id="KW-1185">Reference proteome</keyword>
<feature type="signal peptide" evidence="6">
    <location>
        <begin position="1"/>
        <end position="23"/>
    </location>
</feature>
<dbReference type="OrthoDB" id="9783641at2"/>
<organism evidence="9 10">
    <name type="scientific">Spirosoma fluviale</name>
    <dbReference type="NCBI Taxonomy" id="1597977"/>
    <lineage>
        <taxon>Bacteria</taxon>
        <taxon>Pseudomonadati</taxon>
        <taxon>Bacteroidota</taxon>
        <taxon>Cytophagia</taxon>
        <taxon>Cytophagales</taxon>
        <taxon>Cytophagaceae</taxon>
        <taxon>Spirosoma</taxon>
    </lineage>
</organism>
<evidence type="ECO:0000256" key="2">
    <source>
        <dbReference type="ARBA" id="ARBA00006275"/>
    </source>
</evidence>
<reference evidence="10" key="1">
    <citation type="submission" date="2017-09" db="EMBL/GenBank/DDBJ databases">
        <authorList>
            <person name="Varghese N."/>
            <person name="Submissions S."/>
        </authorList>
    </citation>
    <scope>NUCLEOTIDE SEQUENCE [LARGE SCALE GENOMIC DNA]</scope>
    <source>
        <strain evidence="10">DSM 29961</strain>
    </source>
</reference>
<comment type="subcellular location">
    <subcellularLocation>
        <location evidence="1">Cell outer membrane</location>
    </subcellularLocation>
</comment>
<evidence type="ECO:0000259" key="8">
    <source>
        <dbReference type="Pfam" id="PF14322"/>
    </source>
</evidence>
<dbReference type="Pfam" id="PF14322">
    <property type="entry name" value="SusD-like_3"/>
    <property type="match status" value="1"/>
</dbReference>
<sequence length="493" mass="55769">MKQINIKLLLGCSALMLAGQSCTDLTETTYDVIPTSGTFGSTPAQASALIGPLYNGLGDYYGNMSNLNTTTDEQIVPTRGGDWKDGDNWKRLYQHTWDPITDNGQFNGPWTWCYNNITSINQQLGTITDANTKAELRALRAFFHYQAMDLFGNVIISDAVTAATPKQNTRAEVFAFVEKELLAVYPSLSDVSGGAYYGRMNKYVADMILAKMYLNAQVYTGTPRWADCITRCDNLIKSGKFQISGDYLSNFSVQNQNSPETILATPFDKSKRDGFNHQMKTLHYLNQLTYNLGTAPWNGWATVTEFYNSFDDKDIRKKQWIVGQQYKADGTPLKDDALDMVYRPEIESFTFDAGANGRLAGARSQKYEIQKNNSFTSQDNDFVVYRLADVYMMRGEANFRLGNVGAALPDFNVVRKRAGMPDYTSATLTLNEILAERGRELAWEQHRRQDLIRFGQYTKAWRFKEASQPFRQLFPIPKDQLSLNPNLKQNPGY</sequence>
<evidence type="ECO:0000256" key="4">
    <source>
        <dbReference type="ARBA" id="ARBA00023136"/>
    </source>
</evidence>